<evidence type="ECO:0000313" key="4">
    <source>
        <dbReference type="Proteomes" id="UP000033647"/>
    </source>
</evidence>
<dbReference type="OrthoDB" id="10260961at2759"/>
<proteinExistence type="predicted"/>
<gene>
    <name evidence="3" type="ORF">TI39_contig4183g00007</name>
</gene>
<dbReference type="STRING" id="1047168.A0A0F4GAV6"/>
<evidence type="ECO:0000256" key="1">
    <source>
        <dbReference type="SAM" id="MobiDB-lite"/>
    </source>
</evidence>
<dbReference type="InterPro" id="IPR029058">
    <property type="entry name" value="AB_hydrolase_fold"/>
</dbReference>
<keyword evidence="4" id="KW-1185">Reference proteome</keyword>
<accession>A0A0F4GAV6</accession>
<dbReference type="PANTHER" id="PTHR42103">
    <property type="entry name" value="ALPHA/BETA-HYDROLASES SUPERFAMILY PROTEIN"/>
    <property type="match status" value="1"/>
</dbReference>
<dbReference type="InterPro" id="IPR000383">
    <property type="entry name" value="Xaa-Pro-like_dom"/>
</dbReference>
<dbReference type="EMBL" id="LAFY01004142">
    <property type="protein sequence ID" value="KJX94516.1"/>
    <property type="molecule type" value="Genomic_DNA"/>
</dbReference>
<dbReference type="Proteomes" id="UP000033647">
    <property type="component" value="Unassembled WGS sequence"/>
</dbReference>
<dbReference type="GO" id="GO:0016787">
    <property type="term" value="F:hydrolase activity"/>
    <property type="evidence" value="ECO:0007669"/>
    <property type="project" value="InterPro"/>
</dbReference>
<feature type="region of interest" description="Disordered" evidence="1">
    <location>
        <begin position="142"/>
        <end position="163"/>
    </location>
</feature>
<dbReference type="AlphaFoldDB" id="A0A0F4GAV6"/>
<sequence length="427" mass="46822">MGSAPLSARPTTMEPAYTFTLPSIHDDIALSVRLYHPRNLSHVIPDSGEPRFALKGAVIAHPYAPFGGCQDDHIVLAVTHCLLKQGYIVVTFDFRGAGNSTGKTSWTGSPEVGDYTSAIGLLVYYLHNLSIPLAPDALSPLVSRSSGAADSRETSSQELEPPSQRLQVVLAGYSYGSLILARLPHMSHIIKTFESAEKGTSVSEIYLRARTLARRTRQSLLEPQPPSTPRGRRLNSESSPRLRPRTSQVTVGGEEIDPSDRRRSQDSRRSFDAVREVPQRIKARMHRRNSSGTLTKQTESDVVESSNDAGPKVSVSYLMISPVLFPMTTTLLSPGLAFPTAKAGNAGSGFLSMEYSSMVLFGSLDHFTSAKKLKQWVERLSTASSGSLQWECFQGVDHFWRGDGVLDEVQARIKTWTSSFTEHSLQT</sequence>
<evidence type="ECO:0000259" key="2">
    <source>
        <dbReference type="Pfam" id="PF02129"/>
    </source>
</evidence>
<comment type="caution">
    <text evidence="3">The sequence shown here is derived from an EMBL/GenBank/DDBJ whole genome shotgun (WGS) entry which is preliminary data.</text>
</comment>
<protein>
    <submittedName>
        <fullName evidence="3">Prolyl oligopeptidase like protein</fullName>
    </submittedName>
</protein>
<reference evidence="3 4" key="1">
    <citation type="submission" date="2015-03" db="EMBL/GenBank/DDBJ databases">
        <title>RNA-seq based gene annotation and comparative genomics of four Zymoseptoria species reveal species-specific pathogenicity related genes and transposable element activity.</title>
        <authorList>
            <person name="Grandaubert J."/>
            <person name="Bhattacharyya A."/>
            <person name="Stukenbrock E.H."/>
        </authorList>
    </citation>
    <scope>NUCLEOTIDE SEQUENCE [LARGE SCALE GENOMIC DNA]</scope>
    <source>
        <strain evidence="3 4">Zb18110</strain>
    </source>
</reference>
<dbReference type="Pfam" id="PF02129">
    <property type="entry name" value="Peptidase_S15"/>
    <property type="match status" value="1"/>
</dbReference>
<evidence type="ECO:0000313" key="3">
    <source>
        <dbReference type="EMBL" id="KJX94516.1"/>
    </source>
</evidence>
<name>A0A0F4GAV6_9PEZI</name>
<feature type="region of interest" description="Disordered" evidence="1">
    <location>
        <begin position="216"/>
        <end position="309"/>
    </location>
</feature>
<dbReference type="SUPFAM" id="SSF53474">
    <property type="entry name" value="alpha/beta-Hydrolases"/>
    <property type="match status" value="1"/>
</dbReference>
<dbReference type="PANTHER" id="PTHR42103:SF2">
    <property type="entry name" value="AB HYDROLASE-1 DOMAIN-CONTAINING PROTEIN"/>
    <property type="match status" value="1"/>
</dbReference>
<feature type="compositionally biased region" description="Basic and acidic residues" evidence="1">
    <location>
        <begin position="258"/>
        <end position="279"/>
    </location>
</feature>
<dbReference type="Gene3D" id="3.40.50.1820">
    <property type="entry name" value="alpha/beta hydrolase"/>
    <property type="match status" value="2"/>
</dbReference>
<organism evidence="3 4">
    <name type="scientific">Zymoseptoria brevis</name>
    <dbReference type="NCBI Taxonomy" id="1047168"/>
    <lineage>
        <taxon>Eukaryota</taxon>
        <taxon>Fungi</taxon>
        <taxon>Dikarya</taxon>
        <taxon>Ascomycota</taxon>
        <taxon>Pezizomycotina</taxon>
        <taxon>Dothideomycetes</taxon>
        <taxon>Dothideomycetidae</taxon>
        <taxon>Mycosphaerellales</taxon>
        <taxon>Mycosphaerellaceae</taxon>
        <taxon>Zymoseptoria</taxon>
    </lineage>
</organism>
<feature type="domain" description="Xaa-Pro dipeptidyl-peptidase-like" evidence="2">
    <location>
        <begin position="73"/>
        <end position="119"/>
    </location>
</feature>